<gene>
    <name evidence="3" type="ORF">XENOCAPTIV_023036</name>
</gene>
<comment type="caution">
    <text evidence="3">The sequence shown here is derived from an EMBL/GenBank/DDBJ whole genome shotgun (WGS) entry which is preliminary data.</text>
</comment>
<evidence type="ECO:0000256" key="2">
    <source>
        <dbReference type="SAM" id="Phobius"/>
    </source>
</evidence>
<feature type="transmembrane region" description="Helical" evidence="2">
    <location>
        <begin position="29"/>
        <end position="53"/>
    </location>
</feature>
<dbReference type="EMBL" id="JAHRIN010064021">
    <property type="protein sequence ID" value="MEQ2213900.1"/>
    <property type="molecule type" value="Genomic_DNA"/>
</dbReference>
<keyword evidence="4" id="KW-1185">Reference proteome</keyword>
<evidence type="ECO:0000313" key="4">
    <source>
        <dbReference type="Proteomes" id="UP001434883"/>
    </source>
</evidence>
<reference evidence="3 4" key="1">
    <citation type="submission" date="2021-06" db="EMBL/GenBank/DDBJ databases">
        <authorList>
            <person name="Palmer J.M."/>
        </authorList>
    </citation>
    <scope>NUCLEOTIDE SEQUENCE [LARGE SCALE GENOMIC DNA]</scope>
    <source>
        <strain evidence="3 4">XC_2019</strain>
        <tissue evidence="3">Muscle</tissue>
    </source>
</reference>
<accession>A0ABV0S024</accession>
<feature type="compositionally biased region" description="Polar residues" evidence="1">
    <location>
        <begin position="100"/>
        <end position="110"/>
    </location>
</feature>
<keyword evidence="2" id="KW-0472">Membrane</keyword>
<organism evidence="3 4">
    <name type="scientific">Xenoophorus captivus</name>
    <dbReference type="NCBI Taxonomy" id="1517983"/>
    <lineage>
        <taxon>Eukaryota</taxon>
        <taxon>Metazoa</taxon>
        <taxon>Chordata</taxon>
        <taxon>Craniata</taxon>
        <taxon>Vertebrata</taxon>
        <taxon>Euteleostomi</taxon>
        <taxon>Actinopterygii</taxon>
        <taxon>Neopterygii</taxon>
        <taxon>Teleostei</taxon>
        <taxon>Neoteleostei</taxon>
        <taxon>Acanthomorphata</taxon>
        <taxon>Ovalentaria</taxon>
        <taxon>Atherinomorphae</taxon>
        <taxon>Cyprinodontiformes</taxon>
        <taxon>Goodeidae</taxon>
        <taxon>Xenoophorus</taxon>
    </lineage>
</organism>
<keyword evidence="2" id="KW-0812">Transmembrane</keyword>
<feature type="region of interest" description="Disordered" evidence="1">
    <location>
        <begin position="64"/>
        <end position="110"/>
    </location>
</feature>
<name>A0ABV0S024_9TELE</name>
<dbReference type="Proteomes" id="UP001434883">
    <property type="component" value="Unassembled WGS sequence"/>
</dbReference>
<keyword evidence="2" id="KW-1133">Transmembrane helix</keyword>
<protein>
    <submittedName>
        <fullName evidence="3">Uncharacterized protein</fullName>
    </submittedName>
</protein>
<evidence type="ECO:0000256" key="1">
    <source>
        <dbReference type="SAM" id="MobiDB-lite"/>
    </source>
</evidence>
<proteinExistence type="predicted"/>
<sequence length="110" mass="12297">MSDTSQPTITRSEYLQKQSLRSSVITFRFPLFCVVFDKFVVVFLFCKFSYFWFNVVLLREESEVTEAPASDQDDEPVPGDTTDLFPAVSSTAFVPPKGPSGNSTQLKPAS</sequence>
<evidence type="ECO:0000313" key="3">
    <source>
        <dbReference type="EMBL" id="MEQ2213900.1"/>
    </source>
</evidence>